<dbReference type="Proteomes" id="UP000784294">
    <property type="component" value="Unassembled WGS sequence"/>
</dbReference>
<name>A0A448XRC1_9PLAT</name>
<reference evidence="1" key="1">
    <citation type="submission" date="2018-11" db="EMBL/GenBank/DDBJ databases">
        <authorList>
            <consortium name="Pathogen Informatics"/>
        </authorList>
    </citation>
    <scope>NUCLEOTIDE SEQUENCE</scope>
</reference>
<gene>
    <name evidence="1" type="ORF">PXEA_LOCUS36449</name>
</gene>
<sequence>MSEIHGPDAEGALDVALHCRVSKLSSKLLTHYAKAILLQKT</sequence>
<protein>
    <submittedName>
        <fullName evidence="1">Uncharacterized protein</fullName>
    </submittedName>
</protein>
<evidence type="ECO:0000313" key="1">
    <source>
        <dbReference type="EMBL" id="VEL43009.1"/>
    </source>
</evidence>
<accession>A0A448XRC1</accession>
<organism evidence="1 2">
    <name type="scientific">Protopolystoma xenopodis</name>
    <dbReference type="NCBI Taxonomy" id="117903"/>
    <lineage>
        <taxon>Eukaryota</taxon>
        <taxon>Metazoa</taxon>
        <taxon>Spiralia</taxon>
        <taxon>Lophotrochozoa</taxon>
        <taxon>Platyhelminthes</taxon>
        <taxon>Monogenea</taxon>
        <taxon>Polyopisthocotylea</taxon>
        <taxon>Polystomatidea</taxon>
        <taxon>Polystomatidae</taxon>
        <taxon>Protopolystoma</taxon>
    </lineage>
</organism>
<dbReference type="AlphaFoldDB" id="A0A448XRC1"/>
<keyword evidence="2" id="KW-1185">Reference proteome</keyword>
<dbReference type="EMBL" id="CAAALY010278170">
    <property type="protein sequence ID" value="VEL43009.1"/>
    <property type="molecule type" value="Genomic_DNA"/>
</dbReference>
<evidence type="ECO:0000313" key="2">
    <source>
        <dbReference type="Proteomes" id="UP000784294"/>
    </source>
</evidence>
<comment type="caution">
    <text evidence="1">The sequence shown here is derived from an EMBL/GenBank/DDBJ whole genome shotgun (WGS) entry which is preliminary data.</text>
</comment>
<proteinExistence type="predicted"/>